<accession>A0A0C1DD60</accession>
<dbReference type="EMBL" id="JSYN01000025">
    <property type="protein sequence ID" value="KIA91895.1"/>
    <property type="molecule type" value="Genomic_DNA"/>
</dbReference>
<keyword evidence="2" id="KW-1185">Reference proteome</keyword>
<sequence length="249" mass="28755">MKKLMMIGAALLLLLNACKRDEYYIDGGRANPNYQGSMLQYLKDKKVPFDTVAQIVKLASMEDQFSKEDFTFFAFDDDVIKRTIGDIHTNDRNKNPRLLSLNQMLYEAGKDTVKTLDQISPQIWRKYLQRYMFKGVNALKDYPQIDMDLKSIYPGALHYDYNNDVSNIGVVYNSANGIKYIGYRQLVFSYIPDISKPNDNWYISYVASSDIKPTNGMVHSLRYQGSYLGFSLYEFFNDVYNTGLTPTNK</sequence>
<dbReference type="RefSeq" id="WP_039479398.1">
    <property type="nucleotide sequence ID" value="NZ_JSYN01000025.1"/>
</dbReference>
<dbReference type="Proteomes" id="UP000031246">
    <property type="component" value="Unassembled WGS sequence"/>
</dbReference>
<comment type="caution">
    <text evidence="1">The sequence shown here is derived from an EMBL/GenBank/DDBJ whole genome shotgun (WGS) entry which is preliminary data.</text>
</comment>
<protein>
    <recommendedName>
        <fullName evidence="3">FAS1 domain-containing protein</fullName>
    </recommendedName>
</protein>
<evidence type="ECO:0000313" key="1">
    <source>
        <dbReference type="EMBL" id="KIA91895.1"/>
    </source>
</evidence>
<reference evidence="1 2" key="1">
    <citation type="submission" date="2014-10" db="EMBL/GenBank/DDBJ databases">
        <title>Pedobacter Kyungheensis.</title>
        <authorList>
            <person name="Anderson B.M."/>
            <person name="Newman J.D."/>
        </authorList>
    </citation>
    <scope>NUCLEOTIDE SEQUENCE [LARGE SCALE GENOMIC DNA]</scope>
    <source>
        <strain evidence="1 2">KACC 16221</strain>
    </source>
</reference>
<evidence type="ECO:0008006" key="3">
    <source>
        <dbReference type="Google" id="ProtNLM"/>
    </source>
</evidence>
<name>A0A0C1DD60_9SPHI</name>
<evidence type="ECO:0000313" key="2">
    <source>
        <dbReference type="Proteomes" id="UP000031246"/>
    </source>
</evidence>
<dbReference type="Gene3D" id="2.30.180.10">
    <property type="entry name" value="FAS1 domain"/>
    <property type="match status" value="1"/>
</dbReference>
<organism evidence="1 2">
    <name type="scientific">Pedobacter kyungheensis</name>
    <dbReference type="NCBI Taxonomy" id="1069985"/>
    <lineage>
        <taxon>Bacteria</taxon>
        <taxon>Pseudomonadati</taxon>
        <taxon>Bacteroidota</taxon>
        <taxon>Sphingobacteriia</taxon>
        <taxon>Sphingobacteriales</taxon>
        <taxon>Sphingobacteriaceae</taxon>
        <taxon>Pedobacter</taxon>
    </lineage>
</organism>
<proteinExistence type="predicted"/>
<dbReference type="OrthoDB" id="1097608at2"/>
<gene>
    <name evidence="1" type="ORF">OC25_19090</name>
</gene>
<dbReference type="InterPro" id="IPR036378">
    <property type="entry name" value="FAS1_dom_sf"/>
</dbReference>
<dbReference type="AlphaFoldDB" id="A0A0C1DD60"/>